<keyword evidence="4" id="KW-0812">Transmembrane</keyword>
<dbReference type="InterPro" id="IPR015943">
    <property type="entry name" value="WD40/YVTN_repeat-like_dom_sf"/>
</dbReference>
<dbReference type="SUPFAM" id="SSF55874">
    <property type="entry name" value="ATPase domain of HSP90 chaperone/DNA topoisomerase II/histidine kinase"/>
    <property type="match status" value="1"/>
</dbReference>
<proteinExistence type="predicted"/>
<dbReference type="InterPro" id="IPR011123">
    <property type="entry name" value="Y_Y_Y"/>
</dbReference>
<dbReference type="Gene3D" id="2.130.10.10">
    <property type="entry name" value="YVTN repeat-like/Quinoprotein amine dehydrogenase"/>
    <property type="match status" value="3"/>
</dbReference>
<name>A0A1H5UYK3_9BACT</name>
<gene>
    <name evidence="6" type="ORF">SAMN05421819_1265</name>
</gene>
<feature type="domain" description="Histidine kinase" evidence="5">
    <location>
        <begin position="877"/>
        <end position="969"/>
    </location>
</feature>
<dbReference type="GO" id="GO:0016020">
    <property type="term" value="C:membrane"/>
    <property type="evidence" value="ECO:0007669"/>
    <property type="project" value="InterPro"/>
</dbReference>
<dbReference type="Pfam" id="PF07730">
    <property type="entry name" value="HisKA_3"/>
    <property type="match status" value="1"/>
</dbReference>
<dbReference type="SUPFAM" id="SSF63829">
    <property type="entry name" value="Calcium-dependent phosphotriesterase"/>
    <property type="match status" value="3"/>
</dbReference>
<reference evidence="6 7" key="1">
    <citation type="submission" date="2016-10" db="EMBL/GenBank/DDBJ databases">
        <authorList>
            <person name="de Groot N.N."/>
        </authorList>
    </citation>
    <scope>NUCLEOTIDE SEQUENCE [LARGE SCALE GENOMIC DNA]</scope>
    <source>
        <strain evidence="6 7">DSM 22489</strain>
    </source>
</reference>
<keyword evidence="7" id="KW-1185">Reference proteome</keyword>
<evidence type="ECO:0000313" key="7">
    <source>
        <dbReference type="Proteomes" id="UP000236728"/>
    </source>
</evidence>
<sequence>MRCIIVLSALLCLTAPLWPQIGMDYARTIWRATDGLPEDTVQAIAESTQGELWIATTGGLSLFDGARIRAFSPDSISRMGANSVFSLLVEKDGTVWAGTEGAGLIRIHGGEVKLFSASDGLTDGFIRRVLRDRRRRLWVGTDDGLFVQQGQRFVRFDATGNVPRMAVHGLTEDAQGRVWAGGSELICIAPDGKVTSFEVPGEYSESRVKTILQTQDGSVWVGTVGGLAVLKGDRFTPLPGLHATVRTMLQTQDGTLWIGTIGNGLWRWRNGVLAEITPHGLLPSETILSLCQDSSSQLWIGTQNGMVRLNSTPVHVLSLPRGSDSDFETLSGDTRGVVYVAAQKLYRIEDGAAREEKLPELGPVSVRNVFTSREGERWIGTDGGGAYRISPSVAVLHYSAPRELTNNFIRAFLESRDSAIWIATDEGLSSIGRDGIRKFTEASGLAYFSTRCLLEDRSGTIWIGTDRGLSAWREGHFIANEATRVLAHEKVWSMLEDHAGTLWFATRDHGLFRDQGGALGQITMRQGLPSNGIYQLLEDRRGNLWMTGPNIIASTPVAQMDGPLPTADRPASVTVYAAPFGAEDAQFYGGRQPAGYLAPDDSVWFPSTRGVAHVDHAAAPPHGPPPRAVLLGIEQDGRPTTTSDGVVDARVTRVSLLFSAIDLRPRGDLRLRYKLDGLDHDWIPSGPDERATYTNLKPGHYRFRVQAFEGSQPEQLSEASVAFVKNRVFYQAAWFYVLCLLLAGVLSWAIYQVRIRQIATRFAAVLEERTRLAREIHDTVIQGCTGLSVVLEAMAVEEAHRQSESSPLLGVAREQTRGVIDEARRAVWNMRSDDGQVVDLAQTLRLLAEQTMREHREIRVEVCASHNIDLRAAVHHEVIMVVREAVNNAVQHSGTGRIAIASMQNDRGLEVQVVDDGIGIASDQLLSPTPGHFGLIGMAERMKRLGGTLKIEAASDGGTSVVLRVPVRSRVRGIA</sequence>
<evidence type="ECO:0000259" key="5">
    <source>
        <dbReference type="PROSITE" id="PS50109"/>
    </source>
</evidence>
<protein>
    <submittedName>
        <fullName evidence="6">Two component regulator propeller</fullName>
    </submittedName>
</protein>
<dbReference type="PROSITE" id="PS50109">
    <property type="entry name" value="HIS_KIN"/>
    <property type="match status" value="1"/>
</dbReference>
<dbReference type="InterPro" id="IPR050482">
    <property type="entry name" value="Sensor_HK_TwoCompSys"/>
</dbReference>
<feature type="transmembrane region" description="Helical" evidence="4">
    <location>
        <begin position="733"/>
        <end position="751"/>
    </location>
</feature>
<dbReference type="PANTHER" id="PTHR24421">
    <property type="entry name" value="NITRATE/NITRITE SENSOR PROTEIN NARX-RELATED"/>
    <property type="match status" value="1"/>
</dbReference>
<dbReference type="Gene3D" id="2.60.40.10">
    <property type="entry name" value="Immunoglobulins"/>
    <property type="match status" value="1"/>
</dbReference>
<evidence type="ECO:0000256" key="1">
    <source>
        <dbReference type="ARBA" id="ARBA00022679"/>
    </source>
</evidence>
<dbReference type="Pfam" id="PF07495">
    <property type="entry name" value="Y_Y_Y"/>
    <property type="match status" value="1"/>
</dbReference>
<dbReference type="SMART" id="SM00387">
    <property type="entry name" value="HATPase_c"/>
    <property type="match status" value="1"/>
</dbReference>
<dbReference type="InterPro" id="IPR011712">
    <property type="entry name" value="Sig_transdc_His_kin_sub3_dim/P"/>
</dbReference>
<dbReference type="Proteomes" id="UP000236728">
    <property type="component" value="Unassembled WGS sequence"/>
</dbReference>
<dbReference type="Pfam" id="PF07494">
    <property type="entry name" value="Reg_prop"/>
    <property type="match status" value="6"/>
</dbReference>
<dbReference type="AlphaFoldDB" id="A0A1H5UYK3"/>
<dbReference type="Gene3D" id="1.20.5.1930">
    <property type="match status" value="1"/>
</dbReference>
<dbReference type="PANTHER" id="PTHR24421:SF62">
    <property type="entry name" value="SENSORY TRANSDUCTION HISTIDINE KINASE"/>
    <property type="match status" value="1"/>
</dbReference>
<keyword evidence="3" id="KW-0902">Two-component regulatory system</keyword>
<keyword evidence="4" id="KW-1133">Transmembrane helix</keyword>
<keyword evidence="4" id="KW-0472">Membrane</keyword>
<dbReference type="EMBL" id="FNVA01000001">
    <property type="protein sequence ID" value="SEF80040.1"/>
    <property type="molecule type" value="Genomic_DNA"/>
</dbReference>
<dbReference type="InterPro" id="IPR005467">
    <property type="entry name" value="His_kinase_dom"/>
</dbReference>
<evidence type="ECO:0000256" key="4">
    <source>
        <dbReference type="SAM" id="Phobius"/>
    </source>
</evidence>
<keyword evidence="1" id="KW-0808">Transferase</keyword>
<accession>A0A1H5UYK3</accession>
<dbReference type="InterPro" id="IPR036890">
    <property type="entry name" value="HATPase_C_sf"/>
</dbReference>
<dbReference type="Pfam" id="PF02518">
    <property type="entry name" value="HATPase_c"/>
    <property type="match status" value="1"/>
</dbReference>
<dbReference type="InterPro" id="IPR003594">
    <property type="entry name" value="HATPase_dom"/>
</dbReference>
<evidence type="ECO:0000313" key="6">
    <source>
        <dbReference type="EMBL" id="SEF80040.1"/>
    </source>
</evidence>
<dbReference type="InterPro" id="IPR011110">
    <property type="entry name" value="Reg_prop"/>
</dbReference>
<dbReference type="GO" id="GO:0000155">
    <property type="term" value="F:phosphorelay sensor kinase activity"/>
    <property type="evidence" value="ECO:0007669"/>
    <property type="project" value="InterPro"/>
</dbReference>
<dbReference type="CDD" id="cd16917">
    <property type="entry name" value="HATPase_UhpB-NarQ-NarX-like"/>
    <property type="match status" value="1"/>
</dbReference>
<evidence type="ECO:0000256" key="2">
    <source>
        <dbReference type="ARBA" id="ARBA00022777"/>
    </source>
</evidence>
<dbReference type="Gene3D" id="3.30.565.10">
    <property type="entry name" value="Histidine kinase-like ATPase, C-terminal domain"/>
    <property type="match status" value="1"/>
</dbReference>
<evidence type="ECO:0000256" key="3">
    <source>
        <dbReference type="ARBA" id="ARBA00023012"/>
    </source>
</evidence>
<organism evidence="6 7">
    <name type="scientific">Bryocella elongata</name>
    <dbReference type="NCBI Taxonomy" id="863522"/>
    <lineage>
        <taxon>Bacteria</taxon>
        <taxon>Pseudomonadati</taxon>
        <taxon>Acidobacteriota</taxon>
        <taxon>Terriglobia</taxon>
        <taxon>Terriglobales</taxon>
        <taxon>Acidobacteriaceae</taxon>
        <taxon>Bryocella</taxon>
    </lineage>
</organism>
<dbReference type="InterPro" id="IPR013783">
    <property type="entry name" value="Ig-like_fold"/>
</dbReference>
<dbReference type="GO" id="GO:0046983">
    <property type="term" value="F:protein dimerization activity"/>
    <property type="evidence" value="ECO:0007669"/>
    <property type="project" value="InterPro"/>
</dbReference>
<keyword evidence="2" id="KW-0418">Kinase</keyword>